<feature type="region of interest" description="Disordered" evidence="1">
    <location>
        <begin position="443"/>
        <end position="613"/>
    </location>
</feature>
<feature type="region of interest" description="Disordered" evidence="1">
    <location>
        <begin position="682"/>
        <end position="701"/>
    </location>
</feature>
<dbReference type="Proteomes" id="UP001337655">
    <property type="component" value="Unassembled WGS sequence"/>
</dbReference>
<feature type="compositionally biased region" description="Basic and acidic residues" evidence="1">
    <location>
        <begin position="49"/>
        <end position="59"/>
    </location>
</feature>
<dbReference type="AlphaFoldDB" id="A0AAV9P3D6"/>
<organism evidence="2 3">
    <name type="scientific">Saxophila tyrrhenica</name>
    <dbReference type="NCBI Taxonomy" id="1690608"/>
    <lineage>
        <taxon>Eukaryota</taxon>
        <taxon>Fungi</taxon>
        <taxon>Dikarya</taxon>
        <taxon>Ascomycota</taxon>
        <taxon>Pezizomycotina</taxon>
        <taxon>Dothideomycetes</taxon>
        <taxon>Dothideomycetidae</taxon>
        <taxon>Mycosphaerellales</taxon>
        <taxon>Extremaceae</taxon>
        <taxon>Saxophila</taxon>
    </lineage>
</organism>
<evidence type="ECO:0000313" key="3">
    <source>
        <dbReference type="Proteomes" id="UP001337655"/>
    </source>
</evidence>
<dbReference type="EMBL" id="JAVRRT010000015">
    <property type="protein sequence ID" value="KAK5165798.1"/>
    <property type="molecule type" value="Genomic_DNA"/>
</dbReference>
<feature type="region of interest" description="Disordered" evidence="1">
    <location>
        <begin position="93"/>
        <end position="112"/>
    </location>
</feature>
<feature type="compositionally biased region" description="Basic and acidic residues" evidence="1">
    <location>
        <begin position="499"/>
        <end position="523"/>
    </location>
</feature>
<comment type="caution">
    <text evidence="2">The sequence shown here is derived from an EMBL/GenBank/DDBJ whole genome shotgun (WGS) entry which is preliminary data.</text>
</comment>
<feature type="compositionally biased region" description="Low complexity" evidence="1">
    <location>
        <begin position="599"/>
        <end position="610"/>
    </location>
</feature>
<evidence type="ECO:0000256" key="1">
    <source>
        <dbReference type="SAM" id="MobiDB-lite"/>
    </source>
</evidence>
<dbReference type="GeneID" id="89930053"/>
<dbReference type="RefSeq" id="XP_064655810.1">
    <property type="nucleotide sequence ID" value="XM_064805951.1"/>
</dbReference>
<accession>A0AAV9P3D6</accession>
<reference evidence="2 3" key="1">
    <citation type="submission" date="2023-08" db="EMBL/GenBank/DDBJ databases">
        <title>Black Yeasts Isolated from many extreme environments.</title>
        <authorList>
            <person name="Coleine C."/>
            <person name="Stajich J.E."/>
            <person name="Selbmann L."/>
        </authorList>
    </citation>
    <scope>NUCLEOTIDE SEQUENCE [LARGE SCALE GENOMIC DNA]</scope>
    <source>
        <strain evidence="2 3">CCFEE 5935</strain>
    </source>
</reference>
<keyword evidence="3" id="KW-1185">Reference proteome</keyword>
<gene>
    <name evidence="2" type="ORF">LTR77_008721</name>
</gene>
<name>A0AAV9P3D6_9PEZI</name>
<feature type="compositionally biased region" description="Low complexity" evidence="1">
    <location>
        <begin position="95"/>
        <end position="111"/>
    </location>
</feature>
<feature type="region of interest" description="Disordered" evidence="1">
    <location>
        <begin position="164"/>
        <end position="183"/>
    </location>
</feature>
<proteinExistence type="predicted"/>
<feature type="compositionally biased region" description="Low complexity" evidence="1">
    <location>
        <begin position="473"/>
        <end position="484"/>
    </location>
</feature>
<feature type="compositionally biased region" description="Polar residues" evidence="1">
    <location>
        <begin position="905"/>
        <end position="914"/>
    </location>
</feature>
<feature type="region of interest" description="Disordered" evidence="1">
    <location>
        <begin position="834"/>
        <end position="971"/>
    </location>
</feature>
<feature type="region of interest" description="Disordered" evidence="1">
    <location>
        <begin position="36"/>
        <end position="82"/>
    </location>
</feature>
<protein>
    <submittedName>
        <fullName evidence="2">Uncharacterized protein</fullName>
    </submittedName>
</protein>
<evidence type="ECO:0000313" key="2">
    <source>
        <dbReference type="EMBL" id="KAK5165798.1"/>
    </source>
</evidence>
<sequence>MRRQRILHEMHHYRLAHGGLNRAEYIERYFSEQNGHVTTVERPPAPSRADSDTISDMHRNSQMPRLSPGGTRHYAGPPDPEELRGRLVRVLTGDRSPQPSAAPSSPAASRPVLRVDTIPAQTVPQQQVNGYFSLPTEDERRTNLRALRVQREQRWQHNEYLNSLVAPGPSGRPIQARAGRSPAAVERERLARYAHAEPDVNVHELSADHHSPEVSAETYNERMANVELNLEDPNPSPQRVYVDLDGMPWTQVNSRRTNMDASETMPGPLDRIDCVNIQDLRNDPVVNAAAQGASTPKLAELERRFPLTRAQMEEPPQHMVDGVADLRELPVTSPVRESELPTPLRDPVDEYDELYNTSRSPSPRRPPLGGYVVQAIPPGALPSDVEAPLAKGPSDGIRADAIGTEYASAFARAGRDLLSSPNPLRNNPAPEIWRDLQAVAERVGGEGPIGDELLPRIPAPSQQARTEPARPGSNSTSDPSSESSEGVMMAPSAQASRRNSVEEESARDKRPADRAPRAERAQHPVDTFIPSAACGRHHPENYQRPQKAPDRNSAQRSSSRNKKPAKRALGTERTQPSASLGPLRSPSYQDRPKDSAACLPVQTQLPQTTQDPGVELTERHAQSILQHYFFNRNDEHAGDWLRVIINGPNAVYEGRLNPNLVTSALRSPDSVYRTALRHVEDRRRADHAARPPISRRQQEQTEQVREQAAVAVAANDKPAPYDPEIDLFRAQPPPTADSGEGIDSLLRGSEDSEAMTLHMAGDTTEVRDFALEQPQPPPIAELFTFDDWTQPRTAQNEPREETVAEDNGFLTPQRAAPAAPFNFRDFALPRSMQEEREAALAEMTSPTDTRGAPQAAPMLGQNDGQDERPHTPSDLLFGRSRRTPGPPPFSASSLASPRQEVPSIDQVTAPSSSRLPGAPPSPNVAPTLQPPEALRQAREESCHPVQHPQASRPAGEESRQPPQRPQARQPVHEAGIDNLNEIYQRVTTEFENMWQDTSRRNSIVDTTDENAWNIANQLIDLQRQNRFRRVPGQSVST</sequence>